<feature type="signal peptide" evidence="16">
    <location>
        <begin position="1"/>
        <end position="33"/>
    </location>
</feature>
<comment type="subcellular location">
    <subcellularLocation>
        <location evidence="1 14">Cell outer membrane</location>
        <topology evidence="1 14">Multi-pass membrane protein</topology>
    </subcellularLocation>
</comment>
<dbReference type="AlphaFoldDB" id="A0A7W9X0Z3"/>
<dbReference type="Pfam" id="PF00593">
    <property type="entry name" value="TonB_dep_Rec_b-barrel"/>
    <property type="match status" value="1"/>
</dbReference>
<keyword evidence="8" id="KW-0408">Iron</keyword>
<dbReference type="SUPFAM" id="SSF56935">
    <property type="entry name" value="Porins"/>
    <property type="match status" value="1"/>
</dbReference>
<feature type="domain" description="TonB-dependent receptor plug" evidence="18">
    <location>
        <begin position="68"/>
        <end position="169"/>
    </location>
</feature>
<evidence type="ECO:0000256" key="13">
    <source>
        <dbReference type="ARBA" id="ARBA00023237"/>
    </source>
</evidence>
<keyword evidence="12 19" id="KW-0675">Receptor</keyword>
<gene>
    <name evidence="19" type="ORF">HD842_002546</name>
</gene>
<evidence type="ECO:0000256" key="4">
    <source>
        <dbReference type="ARBA" id="ARBA00022452"/>
    </source>
</evidence>
<keyword evidence="7 16" id="KW-0732">Signal</keyword>
<accession>A0A7W9X0Z3</accession>
<feature type="domain" description="TonB-dependent receptor-like beta-barrel" evidence="17">
    <location>
        <begin position="250"/>
        <end position="678"/>
    </location>
</feature>
<dbReference type="InterPro" id="IPR000531">
    <property type="entry name" value="Beta-barrel_TonB"/>
</dbReference>
<dbReference type="RefSeq" id="WP_183554913.1">
    <property type="nucleotide sequence ID" value="NZ_JACHBX010000002.1"/>
</dbReference>
<evidence type="ECO:0000256" key="10">
    <source>
        <dbReference type="ARBA" id="ARBA00023077"/>
    </source>
</evidence>
<evidence type="ECO:0000313" key="20">
    <source>
        <dbReference type="Proteomes" id="UP000540787"/>
    </source>
</evidence>
<comment type="similarity">
    <text evidence="2 14 15">Belongs to the TonB-dependent receptor family.</text>
</comment>
<dbReference type="GO" id="GO:0038023">
    <property type="term" value="F:signaling receptor activity"/>
    <property type="evidence" value="ECO:0007669"/>
    <property type="project" value="InterPro"/>
</dbReference>
<keyword evidence="10 15" id="KW-0798">TonB box</keyword>
<evidence type="ECO:0000256" key="9">
    <source>
        <dbReference type="ARBA" id="ARBA00023065"/>
    </source>
</evidence>
<dbReference type="NCBIfam" id="TIGR01783">
    <property type="entry name" value="TonB-siderophor"/>
    <property type="match status" value="1"/>
</dbReference>
<evidence type="ECO:0000256" key="15">
    <source>
        <dbReference type="RuleBase" id="RU003357"/>
    </source>
</evidence>
<evidence type="ECO:0000256" key="3">
    <source>
        <dbReference type="ARBA" id="ARBA00022448"/>
    </source>
</evidence>
<evidence type="ECO:0000256" key="1">
    <source>
        <dbReference type="ARBA" id="ARBA00004571"/>
    </source>
</evidence>
<keyword evidence="6 14" id="KW-0812">Transmembrane</keyword>
<evidence type="ECO:0000256" key="14">
    <source>
        <dbReference type="PROSITE-ProRule" id="PRU01360"/>
    </source>
</evidence>
<evidence type="ECO:0000259" key="17">
    <source>
        <dbReference type="Pfam" id="PF00593"/>
    </source>
</evidence>
<comment type="caution">
    <text evidence="19">The sequence shown here is derived from an EMBL/GenBank/DDBJ whole genome shotgun (WGS) entry which is preliminary data.</text>
</comment>
<dbReference type="InterPro" id="IPR036942">
    <property type="entry name" value="Beta-barrel_TonB_sf"/>
</dbReference>
<sequence>MKKTRYTSTMHATASVVLLGLTIVAGTPAVAQADEITTRTPIVIVSGHALPDGQRAGTLAIGTNGSSMDVPFSVDSIDGERVRDQAGTTLQDALRNIPGAQADSGFNGAHTQFFILRGAVADSSTGSNRILRDGVRLSNYPYVPAFIDSVDVLRGPGSAVGVRSEPGGTVNLVTRQPTMANAGAVLVAAGEHAAREYTADLNRILSAEDALAARIIVTRSDASQWRHVPDRLEAVKLGIAQGDGRRYRLRAGVEAINQTYRPDYGIPAVDGRPVAIPRDRQFGEPFGDSTTKNRIIDLHGDFAITDATKVAVDVTHLAAHATSIKNLLNGAPLAGQPAGTYARVSALEPATKRRIDSIAMSLTSKQELAGITHKLFFGLDRYKETLDQPALTVPAATSPPINVYLPVFGRVTAPPAGVVLPRSRTNEDLTSLAASAQDQIDLAAWSLVAGLRYTDQQFMFGAAGTLPVDESRWSPKLGVLYRVSAQHTLYANIASGMSPNQVSSSSNRSLPSRVSRQMEMGWKSLWLEGLLMGDIALYRLQQTNMISADQSTPANNFDFTVDGSARSQGIEASLTGSVTANLDVAATYAYTDAAYRQNAVYGGKRVPNVARHAMTLWGQYRWNDAWKTGAGLYLQGARFADEANGTTLPGYGRFDATHTWARKLGQGQSIEVQLALRNAFNQHYFVSSHLHVSRWIMPGEGRNVRLTGTYRF</sequence>
<dbReference type="GO" id="GO:0009279">
    <property type="term" value="C:cell outer membrane"/>
    <property type="evidence" value="ECO:0007669"/>
    <property type="project" value="UniProtKB-SubCell"/>
</dbReference>
<evidence type="ECO:0000256" key="7">
    <source>
        <dbReference type="ARBA" id="ARBA00022729"/>
    </source>
</evidence>
<dbReference type="GO" id="GO:0015891">
    <property type="term" value="P:siderophore transport"/>
    <property type="evidence" value="ECO:0007669"/>
    <property type="project" value="InterPro"/>
</dbReference>
<dbReference type="InterPro" id="IPR010105">
    <property type="entry name" value="TonB_sidphr_rcpt"/>
</dbReference>
<dbReference type="PANTHER" id="PTHR32552">
    <property type="entry name" value="FERRICHROME IRON RECEPTOR-RELATED"/>
    <property type="match status" value="1"/>
</dbReference>
<evidence type="ECO:0000256" key="11">
    <source>
        <dbReference type="ARBA" id="ARBA00023136"/>
    </source>
</evidence>
<evidence type="ECO:0000256" key="6">
    <source>
        <dbReference type="ARBA" id="ARBA00022692"/>
    </source>
</evidence>
<dbReference type="EMBL" id="JACHBX010000002">
    <property type="protein sequence ID" value="MBB6134404.1"/>
    <property type="molecule type" value="Genomic_DNA"/>
</dbReference>
<dbReference type="InterPro" id="IPR039426">
    <property type="entry name" value="TonB-dep_rcpt-like"/>
</dbReference>
<keyword evidence="9" id="KW-0406">Ion transport</keyword>
<keyword evidence="5" id="KW-0410">Iron transport</keyword>
<evidence type="ECO:0000256" key="12">
    <source>
        <dbReference type="ARBA" id="ARBA00023170"/>
    </source>
</evidence>
<dbReference type="Proteomes" id="UP000540787">
    <property type="component" value="Unassembled WGS sequence"/>
</dbReference>
<keyword evidence="3 14" id="KW-0813">Transport</keyword>
<dbReference type="InterPro" id="IPR012910">
    <property type="entry name" value="Plug_dom"/>
</dbReference>
<proteinExistence type="inferred from homology"/>
<dbReference type="Gene3D" id="2.170.130.10">
    <property type="entry name" value="TonB-dependent receptor, plug domain"/>
    <property type="match status" value="1"/>
</dbReference>
<organism evidence="19 20">
    <name type="scientific">Massilia aurea</name>
    <dbReference type="NCBI Taxonomy" id="373040"/>
    <lineage>
        <taxon>Bacteria</taxon>
        <taxon>Pseudomonadati</taxon>
        <taxon>Pseudomonadota</taxon>
        <taxon>Betaproteobacteria</taxon>
        <taxon>Burkholderiales</taxon>
        <taxon>Oxalobacteraceae</taxon>
        <taxon>Telluria group</taxon>
        <taxon>Massilia</taxon>
    </lineage>
</organism>
<dbReference type="InterPro" id="IPR037066">
    <property type="entry name" value="Plug_dom_sf"/>
</dbReference>
<name>A0A7W9X0Z3_9BURK</name>
<reference evidence="19 20" key="1">
    <citation type="submission" date="2020-08" db="EMBL/GenBank/DDBJ databases">
        <title>The Agave Microbiome: Exploring the role of microbial communities in plant adaptations to desert environments.</title>
        <authorList>
            <person name="Partida-Martinez L.P."/>
        </authorList>
    </citation>
    <scope>NUCLEOTIDE SEQUENCE [LARGE SCALE GENOMIC DNA]</scope>
    <source>
        <strain evidence="19 20">AT3.2</strain>
    </source>
</reference>
<dbReference type="PANTHER" id="PTHR32552:SF68">
    <property type="entry name" value="FERRICHROME OUTER MEMBRANE TRANSPORTER_PHAGE RECEPTOR"/>
    <property type="match status" value="1"/>
</dbReference>
<evidence type="ECO:0000256" key="5">
    <source>
        <dbReference type="ARBA" id="ARBA00022496"/>
    </source>
</evidence>
<dbReference type="GO" id="GO:0015344">
    <property type="term" value="F:siderophore uptake transmembrane transporter activity"/>
    <property type="evidence" value="ECO:0007669"/>
    <property type="project" value="TreeGrafter"/>
</dbReference>
<evidence type="ECO:0000313" key="19">
    <source>
        <dbReference type="EMBL" id="MBB6134404.1"/>
    </source>
</evidence>
<keyword evidence="11 14" id="KW-0472">Membrane</keyword>
<keyword evidence="13 14" id="KW-0998">Cell outer membrane</keyword>
<dbReference type="PROSITE" id="PS52016">
    <property type="entry name" value="TONB_DEPENDENT_REC_3"/>
    <property type="match status" value="1"/>
</dbReference>
<keyword evidence="20" id="KW-1185">Reference proteome</keyword>
<feature type="chain" id="PRO_5030680674" evidence="16">
    <location>
        <begin position="34"/>
        <end position="712"/>
    </location>
</feature>
<evidence type="ECO:0000256" key="8">
    <source>
        <dbReference type="ARBA" id="ARBA00023004"/>
    </source>
</evidence>
<evidence type="ECO:0000256" key="2">
    <source>
        <dbReference type="ARBA" id="ARBA00009810"/>
    </source>
</evidence>
<evidence type="ECO:0000259" key="18">
    <source>
        <dbReference type="Pfam" id="PF07715"/>
    </source>
</evidence>
<protein>
    <submittedName>
        <fullName evidence="19">Iron complex outermembrane receptor protein</fullName>
    </submittedName>
</protein>
<evidence type="ECO:0000256" key="16">
    <source>
        <dbReference type="SAM" id="SignalP"/>
    </source>
</evidence>
<keyword evidence="4 14" id="KW-1134">Transmembrane beta strand</keyword>
<dbReference type="Pfam" id="PF07715">
    <property type="entry name" value="Plug"/>
    <property type="match status" value="1"/>
</dbReference>
<dbReference type="Gene3D" id="2.40.170.20">
    <property type="entry name" value="TonB-dependent receptor, beta-barrel domain"/>
    <property type="match status" value="1"/>
</dbReference>